<dbReference type="SUPFAM" id="SSF50382">
    <property type="entry name" value="Agglutinin"/>
    <property type="match status" value="1"/>
</dbReference>
<dbReference type="EMBL" id="OZ034816">
    <property type="protein sequence ID" value="CAL1377245.1"/>
    <property type="molecule type" value="Genomic_DNA"/>
</dbReference>
<accession>A0AAV2DV39</accession>
<dbReference type="AlphaFoldDB" id="A0AAV2DV39"/>
<evidence type="ECO:0008006" key="3">
    <source>
        <dbReference type="Google" id="ProtNLM"/>
    </source>
</evidence>
<dbReference type="Proteomes" id="UP001497516">
    <property type="component" value="Chromosome 3"/>
</dbReference>
<proteinExistence type="predicted"/>
<sequence>MATLVAGLPQYVVLKSKRLNIYMHYMWNDDEFGDFYEFIGTKRALDPVNPFVKLEVVPSTTNPSFVHLRCSYNNKFFRLVQRKARPPRASNPGSAPANEDTSVVGECTLFEPVFPSDQPDTVWFRYVANQCRLFWFNNPDFPDEYGLSIVYSQEERFTTYYDYAPWESYEDKMWAQDAVIQARDVEVRRLAAEVAANGEEIKTLRGQLADRDGEIVKLKGQVASWEAYVEKRKVKLEDGMVTLQSAVAAAWEAFQDNVSAGIGKIKGGLGRFGKVLKLRKVHHGDDRMLRTI</sequence>
<reference evidence="1 2" key="1">
    <citation type="submission" date="2024-04" db="EMBL/GenBank/DDBJ databases">
        <authorList>
            <person name="Fracassetti M."/>
        </authorList>
    </citation>
    <scope>NUCLEOTIDE SEQUENCE [LARGE SCALE GENOMIC DNA]</scope>
</reference>
<dbReference type="Gene3D" id="2.80.10.50">
    <property type="match status" value="1"/>
</dbReference>
<protein>
    <recommendedName>
        <fullName evidence="3">Amaranthin-like lectin</fullName>
    </recommendedName>
</protein>
<dbReference type="InterPro" id="IPR036242">
    <property type="entry name" value="Agglutinin_dom_sf"/>
</dbReference>
<dbReference type="PANTHER" id="PTHR39244">
    <property type="entry name" value="NATTERIN-4"/>
    <property type="match status" value="1"/>
</dbReference>
<name>A0AAV2DV39_9ROSI</name>
<dbReference type="PANTHER" id="PTHR39244:SF5">
    <property type="entry name" value="NATTERIN-3-LIKE"/>
    <property type="match status" value="1"/>
</dbReference>
<evidence type="ECO:0000313" key="1">
    <source>
        <dbReference type="EMBL" id="CAL1377245.1"/>
    </source>
</evidence>
<evidence type="ECO:0000313" key="2">
    <source>
        <dbReference type="Proteomes" id="UP001497516"/>
    </source>
</evidence>
<gene>
    <name evidence="1" type="ORF">LTRI10_LOCUS18908</name>
</gene>
<organism evidence="1 2">
    <name type="scientific">Linum trigynum</name>
    <dbReference type="NCBI Taxonomy" id="586398"/>
    <lineage>
        <taxon>Eukaryota</taxon>
        <taxon>Viridiplantae</taxon>
        <taxon>Streptophyta</taxon>
        <taxon>Embryophyta</taxon>
        <taxon>Tracheophyta</taxon>
        <taxon>Spermatophyta</taxon>
        <taxon>Magnoliopsida</taxon>
        <taxon>eudicotyledons</taxon>
        <taxon>Gunneridae</taxon>
        <taxon>Pentapetalae</taxon>
        <taxon>rosids</taxon>
        <taxon>fabids</taxon>
        <taxon>Malpighiales</taxon>
        <taxon>Linaceae</taxon>
        <taxon>Linum</taxon>
    </lineage>
</organism>
<keyword evidence="2" id="KW-1185">Reference proteome</keyword>
<dbReference type="InterPro" id="IPR053237">
    <property type="entry name" value="Natterin_C"/>
</dbReference>